<protein>
    <submittedName>
        <fullName evidence="11">Variant surface glycoprotein</fullName>
    </submittedName>
</protein>
<keyword evidence="4" id="KW-0336">GPI-anchor</keyword>
<dbReference type="Pfam" id="PF13206">
    <property type="entry name" value="VSG_B"/>
    <property type="match status" value="2"/>
</dbReference>
<reference evidence="11 12" key="2">
    <citation type="journal article" date="2012" name="Proc. Natl. Acad. Sci. U.S.A.">
        <title>Antigenic diversity is generated by distinct evolutionary mechanisms in African trypanosome species.</title>
        <authorList>
            <person name="Jackson A.P."/>
            <person name="Berry A."/>
            <person name="Aslett M."/>
            <person name="Allison H.C."/>
            <person name="Burton P."/>
            <person name="Vavrova-Anderson J."/>
            <person name="Brown R."/>
            <person name="Browne H."/>
            <person name="Corton N."/>
            <person name="Hauser H."/>
            <person name="Gamble J."/>
            <person name="Gilderthorp R."/>
            <person name="Marcello L."/>
            <person name="McQuillan J."/>
            <person name="Otto T.D."/>
            <person name="Quail M.A."/>
            <person name="Sanders M.J."/>
            <person name="van Tonder A."/>
            <person name="Ginger M.L."/>
            <person name="Field M.C."/>
            <person name="Barry J.D."/>
            <person name="Hertz-Fowler C."/>
            <person name="Berriman M."/>
        </authorList>
    </citation>
    <scope>NUCLEOTIDE SEQUENCE [LARGE SCALE GENOMIC DNA]</scope>
    <source>
        <strain evidence="11 12">IL3000</strain>
    </source>
</reference>
<evidence type="ECO:0000256" key="7">
    <source>
        <dbReference type="ARBA" id="ARBA00023180"/>
    </source>
</evidence>
<accession>F9W7C1</accession>
<keyword evidence="7" id="KW-0325">Glycoprotein</keyword>
<keyword evidence="6" id="KW-0472">Membrane</keyword>
<reference evidence="12" key="1">
    <citation type="submission" date="2011-07" db="EMBL/GenBank/DDBJ databases">
        <title>Divergent evolution of antigenic variation in African trypanosomes.</title>
        <authorList>
            <person name="Jackson A.P."/>
            <person name="Berry A."/>
            <person name="Allison H.C."/>
            <person name="Burton P."/>
            <person name="Anderson J."/>
            <person name="Aslett M."/>
            <person name="Brown R."/>
            <person name="Corton N."/>
            <person name="Harris D."/>
            <person name="Hauser H."/>
            <person name="Gamble J."/>
            <person name="Gilderthorp R."/>
            <person name="McQuillan J."/>
            <person name="Quail M.A."/>
            <person name="Sanders M."/>
            <person name="Van Tonder A."/>
            <person name="Ginger M.L."/>
            <person name="Donelson J.E."/>
            <person name="Field M.C."/>
            <person name="Barry J.D."/>
            <person name="Berriman M."/>
            <person name="Hertz-Fowler C."/>
        </authorList>
    </citation>
    <scope>NUCLEOTIDE SEQUENCE [LARGE SCALE GENOMIC DNA]</scope>
    <source>
        <strain evidence="12">IL3000</strain>
    </source>
</reference>
<dbReference type="InterPro" id="IPR025932">
    <property type="entry name" value="Trypano_VSG_B_N_dom"/>
</dbReference>
<evidence type="ECO:0000256" key="6">
    <source>
        <dbReference type="ARBA" id="ARBA00023136"/>
    </source>
</evidence>
<comment type="caution">
    <text evidence="11">The sequence shown here is derived from an EMBL/GenBank/DDBJ whole genome shotgun (WGS) entry which is preliminary data.</text>
</comment>
<dbReference type="EMBL" id="CAEQ01001008">
    <property type="protein sequence ID" value="CCD13087.1"/>
    <property type="molecule type" value="Genomic_DNA"/>
</dbReference>
<evidence type="ECO:0000256" key="9">
    <source>
        <dbReference type="SAM" id="SignalP"/>
    </source>
</evidence>
<keyword evidence="12" id="KW-1185">Reference proteome</keyword>
<keyword evidence="3" id="KW-1003">Cell membrane</keyword>
<evidence type="ECO:0000313" key="11">
    <source>
        <dbReference type="EMBL" id="CCD13087.1"/>
    </source>
</evidence>
<dbReference type="GO" id="GO:0098552">
    <property type="term" value="C:side of membrane"/>
    <property type="evidence" value="ECO:0007669"/>
    <property type="project" value="UniProtKB-KW"/>
</dbReference>
<evidence type="ECO:0000256" key="8">
    <source>
        <dbReference type="ARBA" id="ARBA00023288"/>
    </source>
</evidence>
<keyword evidence="5 9" id="KW-0732">Signal</keyword>
<dbReference type="GO" id="GO:0005886">
    <property type="term" value="C:plasma membrane"/>
    <property type="evidence" value="ECO:0007669"/>
    <property type="project" value="UniProtKB-SubCell"/>
</dbReference>
<evidence type="ECO:0000256" key="3">
    <source>
        <dbReference type="ARBA" id="ARBA00022475"/>
    </source>
</evidence>
<proteinExistence type="predicted"/>
<comment type="function">
    <text evidence="1">VSG forms a coat on the surface of the parasite. The trypanosome evades the immune response of the host by expressing a series of antigenically distinct VSGs from an estimated 1000 VSG genes.</text>
</comment>
<keyword evidence="8" id="KW-0449">Lipoprotein</keyword>
<feature type="domain" description="Trypanosome variant surface glycoprotein B-type N-terminal" evidence="10">
    <location>
        <begin position="36"/>
        <end position="95"/>
    </location>
</feature>
<evidence type="ECO:0000256" key="2">
    <source>
        <dbReference type="ARBA" id="ARBA00004609"/>
    </source>
</evidence>
<dbReference type="AlphaFoldDB" id="F9W7C1"/>
<organism evidence="11 12">
    <name type="scientific">Trypanosoma congolense (strain IL3000)</name>
    <dbReference type="NCBI Taxonomy" id="1068625"/>
    <lineage>
        <taxon>Eukaryota</taxon>
        <taxon>Discoba</taxon>
        <taxon>Euglenozoa</taxon>
        <taxon>Kinetoplastea</taxon>
        <taxon>Metakinetoplastina</taxon>
        <taxon>Trypanosomatida</taxon>
        <taxon>Trypanosomatidae</taxon>
        <taxon>Trypanosoma</taxon>
        <taxon>Nannomonas</taxon>
    </lineage>
</organism>
<feature type="chain" id="PRO_5003394736" evidence="9">
    <location>
        <begin position="35"/>
        <end position="432"/>
    </location>
</feature>
<sequence>MLNKLIREVKNRGLFVNVLLATVVICSWCGDAAGQPGAEVKSMDNAEQFALLCRIYNLAKNPPIHHVDLQDHVKIVEEIDTINSSFSESKLLNETEMTVNASLTALKPTTTREAAVAQAILRRISQKAHNILDDIRRLNTTSAIENVKAVFAQVIFGGGGNESDLDKSTLSEVKGRADACGKSGLQSKGQSAGKNLVVDFFCLCAQNSDKNNGIENVCGVKVGSKDDNHSWGANTVLGSPSLWASIKKGCGNLFHRYPNSTKEGHEVLGDFLTHLKSGGVYRWGKNSILGSNRKAGMLGTSVGGDTGTSGNDLICDGKKGYAKGRQPPGGVCVYYGPDKWEENIEWLKKLKTALNTVDALNNQTTTIQRDIQKLHMLLHRAEQIYETTKVITEVQNPVMPTSLHTTAKRLTAYSAAWSNSPHAHFILLFVLL</sequence>
<comment type="subcellular location">
    <subcellularLocation>
        <location evidence="2">Cell membrane</location>
        <topology evidence="2">Lipid-anchor</topology>
        <topology evidence="2">GPI-anchor</topology>
    </subcellularLocation>
</comment>
<evidence type="ECO:0000256" key="4">
    <source>
        <dbReference type="ARBA" id="ARBA00022622"/>
    </source>
</evidence>
<evidence type="ECO:0000256" key="5">
    <source>
        <dbReference type="ARBA" id="ARBA00022729"/>
    </source>
</evidence>
<evidence type="ECO:0000313" key="12">
    <source>
        <dbReference type="Proteomes" id="UP000000702"/>
    </source>
</evidence>
<evidence type="ECO:0000256" key="1">
    <source>
        <dbReference type="ARBA" id="ARBA00002523"/>
    </source>
</evidence>
<gene>
    <name evidence="11" type="ORF">TCIL3000_0_04130</name>
</gene>
<dbReference type="Proteomes" id="UP000000702">
    <property type="component" value="Unassembled WGS sequence"/>
</dbReference>
<evidence type="ECO:0000259" key="10">
    <source>
        <dbReference type="Pfam" id="PF13206"/>
    </source>
</evidence>
<feature type="signal peptide" evidence="9">
    <location>
        <begin position="1"/>
        <end position="34"/>
    </location>
</feature>
<dbReference type="VEuPathDB" id="TriTrypDB:TcIL3000_0_04130"/>
<name>F9W7C1_TRYCI</name>
<feature type="domain" description="Trypanosome variant surface glycoprotein B-type N-terminal" evidence="10">
    <location>
        <begin position="106"/>
        <end position="371"/>
    </location>
</feature>